<evidence type="ECO:0008006" key="4">
    <source>
        <dbReference type="Google" id="ProtNLM"/>
    </source>
</evidence>
<keyword evidence="1" id="KW-0472">Membrane</keyword>
<feature type="transmembrane region" description="Helical" evidence="1">
    <location>
        <begin position="47"/>
        <end position="69"/>
    </location>
</feature>
<name>A0A4R2MR58_RUBGE</name>
<keyword evidence="1" id="KW-1133">Transmembrane helix</keyword>
<evidence type="ECO:0000256" key="1">
    <source>
        <dbReference type="SAM" id="Phobius"/>
    </source>
</evidence>
<dbReference type="RefSeq" id="WP_132647935.1">
    <property type="nucleotide sequence ID" value="NZ_CP181386.1"/>
</dbReference>
<dbReference type="OrthoDB" id="9155042at2"/>
<accession>A0A4R2MR58</accession>
<protein>
    <recommendedName>
        <fullName evidence="4">Transmembrane protein</fullName>
    </recommendedName>
</protein>
<keyword evidence="1" id="KW-0812">Transmembrane</keyword>
<dbReference type="GeneID" id="99683972"/>
<dbReference type="AlphaFoldDB" id="A0A4R2MR58"/>
<comment type="caution">
    <text evidence="2">The sequence shown here is derived from an EMBL/GenBank/DDBJ whole genome shotgun (WGS) entry which is preliminary data.</text>
</comment>
<gene>
    <name evidence="2" type="ORF">EV684_108225</name>
</gene>
<organism evidence="2 3">
    <name type="scientific">Rubrivivax gelatinosus</name>
    <name type="common">Rhodocyclus gelatinosus</name>
    <name type="synonym">Rhodopseudomonas gelatinosa</name>
    <dbReference type="NCBI Taxonomy" id="28068"/>
    <lineage>
        <taxon>Bacteria</taxon>
        <taxon>Pseudomonadati</taxon>
        <taxon>Pseudomonadota</taxon>
        <taxon>Betaproteobacteria</taxon>
        <taxon>Burkholderiales</taxon>
        <taxon>Sphaerotilaceae</taxon>
        <taxon>Rubrivivax</taxon>
    </lineage>
</organism>
<proteinExistence type="predicted"/>
<evidence type="ECO:0000313" key="2">
    <source>
        <dbReference type="EMBL" id="TCP01883.1"/>
    </source>
</evidence>
<dbReference type="EMBL" id="SLXD01000008">
    <property type="protein sequence ID" value="TCP01883.1"/>
    <property type="molecule type" value="Genomic_DNA"/>
</dbReference>
<reference evidence="2 3" key="1">
    <citation type="submission" date="2019-03" db="EMBL/GenBank/DDBJ databases">
        <title>Genomic Encyclopedia of Type Strains, Phase IV (KMG-IV): sequencing the most valuable type-strain genomes for metagenomic binning, comparative biology and taxonomic classification.</title>
        <authorList>
            <person name="Goeker M."/>
        </authorList>
    </citation>
    <scope>NUCLEOTIDE SEQUENCE [LARGE SCALE GENOMIC DNA]</scope>
    <source>
        <strain evidence="2 3">DSM 1709</strain>
    </source>
</reference>
<evidence type="ECO:0000313" key="3">
    <source>
        <dbReference type="Proteomes" id="UP000295106"/>
    </source>
</evidence>
<dbReference type="Proteomes" id="UP000295106">
    <property type="component" value="Unassembled WGS sequence"/>
</dbReference>
<feature type="transmembrane region" description="Helical" evidence="1">
    <location>
        <begin position="21"/>
        <end position="41"/>
    </location>
</feature>
<sequence length="88" mass="10491">MNVSQMSRIKRWQVEHRREAPLEYHAWDMMLTLWVLGWMGVAPALMLHWTWMVALCVPAFFAPSLYVRLRERLHVSGRLRCDWLPALA</sequence>